<dbReference type="EMBL" id="JAWDGP010007140">
    <property type="protein sequence ID" value="KAK3729547.1"/>
    <property type="molecule type" value="Genomic_DNA"/>
</dbReference>
<protein>
    <submittedName>
        <fullName evidence="2">Uncharacterized protein</fullName>
    </submittedName>
</protein>
<evidence type="ECO:0000313" key="3">
    <source>
        <dbReference type="Proteomes" id="UP001283361"/>
    </source>
</evidence>
<gene>
    <name evidence="2" type="ORF">RRG08_044062</name>
</gene>
<accession>A0AAE1CR55</accession>
<reference evidence="2" key="1">
    <citation type="journal article" date="2023" name="G3 (Bethesda)">
        <title>A reference genome for the long-term kleptoplast-retaining sea slug Elysia crispata morphotype clarki.</title>
        <authorList>
            <person name="Eastman K.E."/>
            <person name="Pendleton A.L."/>
            <person name="Shaikh M.A."/>
            <person name="Suttiyut T."/>
            <person name="Ogas R."/>
            <person name="Tomko P."/>
            <person name="Gavelis G."/>
            <person name="Widhalm J.R."/>
            <person name="Wisecaver J.H."/>
        </authorList>
    </citation>
    <scope>NUCLEOTIDE SEQUENCE</scope>
    <source>
        <strain evidence="2">ECLA1</strain>
    </source>
</reference>
<name>A0AAE1CR55_9GAST</name>
<feature type="region of interest" description="Disordered" evidence="1">
    <location>
        <begin position="91"/>
        <end position="110"/>
    </location>
</feature>
<sequence length="110" mass="12635">MSTSALPESIEFFCHKFDLAEDRLALHQLELRRRPSGSQFFFYQMLIKMRLQQIIGEEPLEKDRNVSLLAACLESETCVCGHQVKEERLAANGRGRELDTAQSSIHKARQ</sequence>
<proteinExistence type="predicted"/>
<evidence type="ECO:0000313" key="2">
    <source>
        <dbReference type="EMBL" id="KAK3729547.1"/>
    </source>
</evidence>
<dbReference type="Proteomes" id="UP001283361">
    <property type="component" value="Unassembled WGS sequence"/>
</dbReference>
<evidence type="ECO:0000256" key="1">
    <source>
        <dbReference type="SAM" id="MobiDB-lite"/>
    </source>
</evidence>
<comment type="caution">
    <text evidence="2">The sequence shown here is derived from an EMBL/GenBank/DDBJ whole genome shotgun (WGS) entry which is preliminary data.</text>
</comment>
<dbReference type="AlphaFoldDB" id="A0AAE1CR55"/>
<feature type="compositionally biased region" description="Polar residues" evidence="1">
    <location>
        <begin position="100"/>
        <end position="110"/>
    </location>
</feature>
<organism evidence="2 3">
    <name type="scientific">Elysia crispata</name>
    <name type="common">lettuce slug</name>
    <dbReference type="NCBI Taxonomy" id="231223"/>
    <lineage>
        <taxon>Eukaryota</taxon>
        <taxon>Metazoa</taxon>
        <taxon>Spiralia</taxon>
        <taxon>Lophotrochozoa</taxon>
        <taxon>Mollusca</taxon>
        <taxon>Gastropoda</taxon>
        <taxon>Heterobranchia</taxon>
        <taxon>Euthyneura</taxon>
        <taxon>Panpulmonata</taxon>
        <taxon>Sacoglossa</taxon>
        <taxon>Placobranchoidea</taxon>
        <taxon>Plakobranchidae</taxon>
        <taxon>Elysia</taxon>
    </lineage>
</organism>
<keyword evidence="3" id="KW-1185">Reference proteome</keyword>